<evidence type="ECO:0000256" key="7">
    <source>
        <dbReference type="SAM" id="Phobius"/>
    </source>
</evidence>
<dbReference type="PANTHER" id="PTHR43652:SF2">
    <property type="entry name" value="BASIC AMINO ACID ANTIPORTER YFCC-RELATED"/>
    <property type="match status" value="1"/>
</dbReference>
<evidence type="ECO:0000313" key="10">
    <source>
        <dbReference type="Proteomes" id="UP000052124"/>
    </source>
</evidence>
<dbReference type="PANTHER" id="PTHR43652">
    <property type="entry name" value="BASIC AMINO ACID ANTIPORTER YFCC-RELATED"/>
    <property type="match status" value="1"/>
</dbReference>
<evidence type="ECO:0000256" key="2">
    <source>
        <dbReference type="ARBA" id="ARBA00022448"/>
    </source>
</evidence>
<feature type="transmembrane region" description="Helical" evidence="7">
    <location>
        <begin position="138"/>
        <end position="158"/>
    </location>
</feature>
<feature type="domain" description="Citrate transporter-like" evidence="8">
    <location>
        <begin position="20"/>
        <end position="160"/>
    </location>
</feature>
<reference evidence="9 10" key="1">
    <citation type="submission" date="2015-10" db="EMBL/GenBank/DDBJ databases">
        <title>Metagenome-Assembled Genomes uncover a global brackish microbiome.</title>
        <authorList>
            <person name="Hugerth L.W."/>
            <person name="Larsson J."/>
            <person name="Alneberg J."/>
            <person name="Lindh M.V."/>
            <person name="Legrand C."/>
            <person name="Pinhassi J."/>
            <person name="Andersson A.F."/>
        </authorList>
    </citation>
    <scope>NUCLEOTIDE SEQUENCE [LARGE SCALE GENOMIC DNA]</scope>
    <source>
        <strain evidence="9">BACL3 MAG-120531-bin86</strain>
    </source>
</reference>
<gene>
    <name evidence="9" type="ORF">ABS26_07090</name>
</gene>
<evidence type="ECO:0000256" key="3">
    <source>
        <dbReference type="ARBA" id="ARBA00022692"/>
    </source>
</evidence>
<dbReference type="EMBL" id="LIDH01000148">
    <property type="protein sequence ID" value="KRP38439.1"/>
    <property type="molecule type" value="Genomic_DNA"/>
</dbReference>
<comment type="subcellular location">
    <subcellularLocation>
        <location evidence="1">Membrane</location>
        <topology evidence="1">Multi-pass membrane protein</topology>
    </subcellularLocation>
</comment>
<keyword evidence="4" id="KW-0677">Repeat</keyword>
<keyword evidence="6 7" id="KW-0472">Membrane</keyword>
<evidence type="ECO:0000256" key="4">
    <source>
        <dbReference type="ARBA" id="ARBA00022737"/>
    </source>
</evidence>
<evidence type="ECO:0000256" key="6">
    <source>
        <dbReference type="ARBA" id="ARBA00023136"/>
    </source>
</evidence>
<dbReference type="GO" id="GO:0005886">
    <property type="term" value="C:plasma membrane"/>
    <property type="evidence" value="ECO:0007669"/>
    <property type="project" value="TreeGrafter"/>
</dbReference>
<organism evidence="9 10">
    <name type="scientific">OM182 bacterium BACL3 MAG-120531-bin86</name>
    <dbReference type="NCBI Taxonomy" id="1655628"/>
    <lineage>
        <taxon>Bacteria</taxon>
        <taxon>Pseudomonadati</taxon>
        <taxon>Pseudomonadota</taxon>
        <taxon>Gammaproteobacteria</taxon>
        <taxon>OMG group</taxon>
        <taxon>OM182 clade</taxon>
    </lineage>
</organism>
<keyword evidence="2" id="KW-0813">Transport</keyword>
<feature type="transmembrane region" description="Helical" evidence="7">
    <location>
        <begin position="6"/>
        <end position="25"/>
    </location>
</feature>
<accession>A0A0R2XQT1</accession>
<feature type="transmembrane region" description="Helical" evidence="7">
    <location>
        <begin position="96"/>
        <end position="126"/>
    </location>
</feature>
<dbReference type="InterPro" id="IPR004680">
    <property type="entry name" value="Cit_transptr-like_dom"/>
</dbReference>
<dbReference type="InterPro" id="IPR051679">
    <property type="entry name" value="DASS-Related_Transporters"/>
</dbReference>
<name>A0A0R2XQT1_9GAMM</name>
<feature type="transmembrane region" description="Helical" evidence="7">
    <location>
        <begin position="56"/>
        <end position="75"/>
    </location>
</feature>
<dbReference type="Proteomes" id="UP000052124">
    <property type="component" value="Unassembled WGS sequence"/>
</dbReference>
<protein>
    <recommendedName>
        <fullName evidence="8">Citrate transporter-like domain-containing protein</fullName>
    </recommendedName>
</protein>
<sequence>MFDAETLDQLQLMFVLVCLLILLVWGRWRYDVVALGALFTAALFGLVPQSQLFAGFGNPATITVVLVLIVSFGLSRSGAVEFVTSAIEPLSSRPSLHIAVLSFIAAFLSMFMNNVGALALLMPIAIQSTNKAGRSPASVLMPLSFGSILGGLVTLIGTPPKYSHRELP</sequence>
<dbReference type="SUPFAM" id="SSF82866">
    <property type="entry name" value="Multidrug efflux transporter AcrB transmembrane domain"/>
    <property type="match status" value="1"/>
</dbReference>
<evidence type="ECO:0000259" key="8">
    <source>
        <dbReference type="Pfam" id="PF03600"/>
    </source>
</evidence>
<keyword evidence="5 7" id="KW-1133">Transmembrane helix</keyword>
<feature type="transmembrane region" description="Helical" evidence="7">
    <location>
        <begin position="32"/>
        <end position="50"/>
    </location>
</feature>
<keyword evidence="3 7" id="KW-0812">Transmembrane</keyword>
<evidence type="ECO:0000313" key="9">
    <source>
        <dbReference type="EMBL" id="KRP38439.1"/>
    </source>
</evidence>
<comment type="caution">
    <text evidence="9">The sequence shown here is derived from an EMBL/GenBank/DDBJ whole genome shotgun (WGS) entry which is preliminary data.</text>
</comment>
<dbReference type="Pfam" id="PF03600">
    <property type="entry name" value="CitMHS"/>
    <property type="match status" value="1"/>
</dbReference>
<dbReference type="GO" id="GO:0055085">
    <property type="term" value="P:transmembrane transport"/>
    <property type="evidence" value="ECO:0007669"/>
    <property type="project" value="InterPro"/>
</dbReference>
<proteinExistence type="predicted"/>
<evidence type="ECO:0000256" key="5">
    <source>
        <dbReference type="ARBA" id="ARBA00022989"/>
    </source>
</evidence>
<dbReference type="AlphaFoldDB" id="A0A0R2XQT1"/>
<evidence type="ECO:0000256" key="1">
    <source>
        <dbReference type="ARBA" id="ARBA00004141"/>
    </source>
</evidence>